<accession>A0A0F8Z3E9</accession>
<comment type="caution">
    <text evidence="1">The sequence shown here is derived from an EMBL/GenBank/DDBJ whole genome shotgun (WGS) entry which is preliminary data.</text>
</comment>
<protein>
    <submittedName>
        <fullName evidence="1">Uncharacterized protein</fullName>
    </submittedName>
</protein>
<dbReference type="EMBL" id="LAZR01053519">
    <property type="protein sequence ID" value="KKK80575.1"/>
    <property type="molecule type" value="Genomic_DNA"/>
</dbReference>
<reference evidence="1" key="1">
    <citation type="journal article" date="2015" name="Nature">
        <title>Complex archaea that bridge the gap between prokaryotes and eukaryotes.</title>
        <authorList>
            <person name="Spang A."/>
            <person name="Saw J.H."/>
            <person name="Jorgensen S.L."/>
            <person name="Zaremba-Niedzwiedzka K."/>
            <person name="Martijn J."/>
            <person name="Lind A.E."/>
            <person name="van Eijk R."/>
            <person name="Schleper C."/>
            <person name="Guy L."/>
            <person name="Ettema T.J."/>
        </authorList>
    </citation>
    <scope>NUCLEOTIDE SEQUENCE</scope>
</reference>
<proteinExistence type="predicted"/>
<name>A0A0F8Z3E9_9ZZZZ</name>
<sequence>DALDDLDDDSKFGSYFELIKINKFKFQNPRRN</sequence>
<organism evidence="1">
    <name type="scientific">marine sediment metagenome</name>
    <dbReference type="NCBI Taxonomy" id="412755"/>
    <lineage>
        <taxon>unclassified sequences</taxon>
        <taxon>metagenomes</taxon>
        <taxon>ecological metagenomes</taxon>
    </lineage>
</organism>
<dbReference type="AlphaFoldDB" id="A0A0F8Z3E9"/>
<feature type="non-terminal residue" evidence="1">
    <location>
        <position position="1"/>
    </location>
</feature>
<evidence type="ECO:0000313" key="1">
    <source>
        <dbReference type="EMBL" id="KKK80575.1"/>
    </source>
</evidence>
<gene>
    <name evidence="1" type="ORF">LCGC14_2822110</name>
</gene>